<dbReference type="OrthoDB" id="2563897at2759"/>
<evidence type="ECO:0000313" key="5">
    <source>
        <dbReference type="Proteomes" id="UP000078595"/>
    </source>
</evidence>
<reference evidence="4" key="3">
    <citation type="submission" date="2024-02" db="EMBL/GenBank/DDBJ databases">
        <title>Comparative genomics of Cryptococcus and Kwoniella reveals pathogenesis evolution and contrasting modes of karyotype evolution via chromosome fusion or intercentromeric recombination.</title>
        <authorList>
            <person name="Coelho M.A."/>
            <person name="David-Palma M."/>
            <person name="Shea T."/>
            <person name="Bowers K."/>
            <person name="McGinley-Smith S."/>
            <person name="Mohammad A.W."/>
            <person name="Gnirke A."/>
            <person name="Yurkov A.M."/>
            <person name="Nowrousian M."/>
            <person name="Sun S."/>
            <person name="Cuomo C.A."/>
            <person name="Heitman J."/>
        </authorList>
    </citation>
    <scope>NUCLEOTIDE SEQUENCE</scope>
    <source>
        <strain evidence="4">CBS 10117</strain>
    </source>
</reference>
<dbReference type="KEGG" id="kdj:28964249"/>
<accession>A0A1A6AFD0</accession>
<evidence type="ECO:0000313" key="4">
    <source>
        <dbReference type="EMBL" id="WWC58014.1"/>
    </source>
</evidence>
<organism evidence="3">
    <name type="scientific">Kwoniella dejecticola CBS 10117</name>
    <dbReference type="NCBI Taxonomy" id="1296121"/>
    <lineage>
        <taxon>Eukaryota</taxon>
        <taxon>Fungi</taxon>
        <taxon>Dikarya</taxon>
        <taxon>Basidiomycota</taxon>
        <taxon>Agaricomycotina</taxon>
        <taxon>Tremellomycetes</taxon>
        <taxon>Tremellales</taxon>
        <taxon>Cryptococcaceae</taxon>
        <taxon>Kwoniella</taxon>
    </lineage>
</organism>
<feature type="signal peptide" evidence="2">
    <location>
        <begin position="1"/>
        <end position="26"/>
    </location>
</feature>
<protein>
    <recommendedName>
        <fullName evidence="6">Cyanovirin-N domain-containing protein</fullName>
    </recommendedName>
</protein>
<sequence>MRRSLRPTSVITILSLCTSYLPSIVAGTLTASDGSVRSGSNSTPVYSSTTGLAPTSTSRPSTDLNTNANLDFSTNANLNANSTSTTGNDTTRLVKLQLKSNTSRCLSAIIDDDGYAQPELTLITNCTLGTTWNVSSDFAVAADDQDGDTRTSSPSRIRCQACRDDVVIDGGRLGNANGTGAALLAVEDEQSLGQL</sequence>
<feature type="region of interest" description="Disordered" evidence="1">
    <location>
        <begin position="32"/>
        <end position="67"/>
    </location>
</feature>
<evidence type="ECO:0000256" key="2">
    <source>
        <dbReference type="SAM" id="SignalP"/>
    </source>
</evidence>
<evidence type="ECO:0000313" key="3">
    <source>
        <dbReference type="EMBL" id="OBR88733.1"/>
    </source>
</evidence>
<dbReference type="RefSeq" id="XP_018266575.1">
    <property type="nucleotide sequence ID" value="XM_018403921.1"/>
</dbReference>
<gene>
    <name evidence="3" type="ORF">I303_00550</name>
    <name evidence="4" type="ORF">I303_100549</name>
</gene>
<name>A0A1A6AFD0_9TREE</name>
<dbReference type="Proteomes" id="UP000078595">
    <property type="component" value="Chromosome 1"/>
</dbReference>
<feature type="chain" id="PRO_5008342366" description="Cyanovirin-N domain-containing protein" evidence="2">
    <location>
        <begin position="27"/>
        <end position="195"/>
    </location>
</feature>
<dbReference type="EMBL" id="CP144530">
    <property type="protein sequence ID" value="WWC58014.1"/>
    <property type="molecule type" value="Genomic_DNA"/>
</dbReference>
<keyword evidence="2" id="KW-0732">Signal</keyword>
<evidence type="ECO:0008006" key="6">
    <source>
        <dbReference type="Google" id="ProtNLM"/>
    </source>
</evidence>
<evidence type="ECO:0000256" key="1">
    <source>
        <dbReference type="SAM" id="MobiDB-lite"/>
    </source>
</evidence>
<dbReference type="VEuPathDB" id="FungiDB:I303_00550"/>
<reference evidence="4" key="2">
    <citation type="submission" date="2013-07" db="EMBL/GenBank/DDBJ databases">
        <authorList>
            <consortium name="The Broad Institute Genome Sequencing Platform"/>
            <person name="Cuomo C."/>
            <person name="Litvintseva A."/>
            <person name="Chen Y."/>
            <person name="Heitman J."/>
            <person name="Sun S."/>
            <person name="Springer D."/>
            <person name="Dromer F."/>
            <person name="Young S.K."/>
            <person name="Zeng Q."/>
            <person name="Gargeya S."/>
            <person name="Fitzgerald M."/>
            <person name="Abouelleil A."/>
            <person name="Alvarado L."/>
            <person name="Berlin A.M."/>
            <person name="Chapman S.B."/>
            <person name="Dewar J."/>
            <person name="Goldberg J."/>
            <person name="Griggs A."/>
            <person name="Gujja S."/>
            <person name="Hansen M."/>
            <person name="Howarth C."/>
            <person name="Imamovic A."/>
            <person name="Larimer J."/>
            <person name="McCowan C."/>
            <person name="Murphy C."/>
            <person name="Pearson M."/>
            <person name="Priest M."/>
            <person name="Roberts A."/>
            <person name="Saif S."/>
            <person name="Shea T."/>
            <person name="Sykes S."/>
            <person name="Wortman J."/>
            <person name="Nusbaum C."/>
            <person name="Birren B."/>
        </authorList>
    </citation>
    <scope>NUCLEOTIDE SEQUENCE</scope>
    <source>
        <strain evidence="4">CBS 10117</strain>
    </source>
</reference>
<proteinExistence type="predicted"/>
<reference evidence="3" key="1">
    <citation type="submission" date="2013-07" db="EMBL/GenBank/DDBJ databases">
        <title>The Genome Sequence of Cryptococcus dejecticola CBS10117.</title>
        <authorList>
            <consortium name="The Broad Institute Genome Sequencing Platform"/>
            <person name="Cuomo C."/>
            <person name="Litvintseva A."/>
            <person name="Chen Y."/>
            <person name="Heitman J."/>
            <person name="Sun S."/>
            <person name="Springer D."/>
            <person name="Dromer F."/>
            <person name="Young S.K."/>
            <person name="Zeng Q."/>
            <person name="Gargeya S."/>
            <person name="Fitzgerald M."/>
            <person name="Abouelleil A."/>
            <person name="Alvarado L."/>
            <person name="Berlin A.M."/>
            <person name="Chapman S.B."/>
            <person name="Dewar J."/>
            <person name="Goldberg J."/>
            <person name="Griggs A."/>
            <person name="Gujja S."/>
            <person name="Hansen M."/>
            <person name="Howarth C."/>
            <person name="Imamovic A."/>
            <person name="Larimer J."/>
            <person name="McCowan C."/>
            <person name="Murphy C."/>
            <person name="Pearson M."/>
            <person name="Priest M."/>
            <person name="Roberts A."/>
            <person name="Saif S."/>
            <person name="Shea T."/>
            <person name="Sykes S."/>
            <person name="Wortman J."/>
            <person name="Nusbaum C."/>
            <person name="Birren B."/>
        </authorList>
    </citation>
    <scope>NUCLEOTIDE SEQUENCE [LARGE SCALE GENOMIC DNA]</scope>
    <source>
        <strain evidence="3">CBS 10117</strain>
    </source>
</reference>
<dbReference type="EMBL" id="KI894027">
    <property type="protein sequence ID" value="OBR88733.1"/>
    <property type="molecule type" value="Genomic_DNA"/>
</dbReference>
<dbReference type="GeneID" id="28964249"/>
<dbReference type="AlphaFoldDB" id="A0A1A6AFD0"/>
<keyword evidence="5" id="KW-1185">Reference proteome</keyword>